<sequence>MGFVGTLLAVIGFVFGLPFGLLIGYFFFIYSEPKEDAQVDWMNKFVYDMWPYLDKYATPYKAWRSQFDQLTLGSLPPIIHGVKVIEVQEKALVIEPGIRWAGNCNITLTLKLLSFKITVQLLDLQVSLAPRVTLKPLVPSFPCFANLTVCLMEKPQVDFGLKLLGGDLMAIPILYRFVQDMVAVQISNLYHWPNILEIPVLDNASEATKRPVGILHVKVVRAFNLLKMDFLGKSDPYVKLSLSEEGLPSKKTSIKMSNLNPEWNENFKLIVKDPATQVLQLHVFDWEKVKMHDKLGMQVVPLSLLTPYETKEFTLDLLKNLNLPLSLLTPYETKEFTLDLLKNLNPNDPQNKKNRGKIVVELTFDPFKEESGKFSGILDGDGHSSIRLPEETSSSGGGVLSLTIESAEDVEGNHHSNPYAVVLFRGERKQTKLIKKTRDPRWNEEFQFVLEEAPINEKIHIQVMSKRKGFNFYPKESLGLVDINLTDVVNNGRINETYHLINSKNGVIHADIRWSTV</sequence>
<accession>A0A5P1F1P0</accession>
<keyword evidence="11 12" id="KW-0472">Membrane</keyword>
<dbReference type="GO" id="GO:0046872">
    <property type="term" value="F:metal ion binding"/>
    <property type="evidence" value="ECO:0007669"/>
    <property type="project" value="UniProtKB-KW"/>
</dbReference>
<dbReference type="Pfam" id="PF17047">
    <property type="entry name" value="SMP_LBD"/>
    <property type="match status" value="1"/>
</dbReference>
<keyword evidence="16" id="KW-1185">Reference proteome</keyword>
<dbReference type="InterPro" id="IPR045050">
    <property type="entry name" value="Synaptotagmin_plant"/>
</dbReference>
<name>A0A5P1F1P0_ASPOF</name>
<evidence type="ECO:0000259" key="13">
    <source>
        <dbReference type="PROSITE" id="PS50004"/>
    </source>
</evidence>
<gene>
    <name evidence="15" type="ORF">A4U43_C04F610</name>
</gene>
<organism evidence="15 16">
    <name type="scientific">Asparagus officinalis</name>
    <name type="common">Garden asparagus</name>
    <dbReference type="NCBI Taxonomy" id="4686"/>
    <lineage>
        <taxon>Eukaryota</taxon>
        <taxon>Viridiplantae</taxon>
        <taxon>Streptophyta</taxon>
        <taxon>Embryophyta</taxon>
        <taxon>Tracheophyta</taxon>
        <taxon>Spermatophyta</taxon>
        <taxon>Magnoliopsida</taxon>
        <taxon>Liliopsida</taxon>
        <taxon>Asparagales</taxon>
        <taxon>Asparagaceae</taxon>
        <taxon>Asparagoideae</taxon>
        <taxon>Asparagus</taxon>
    </lineage>
</organism>
<protein>
    <recommendedName>
        <fullName evidence="17">C2 domain-containing protein</fullName>
    </recommendedName>
</protein>
<evidence type="ECO:0000256" key="7">
    <source>
        <dbReference type="ARBA" id="ARBA00022837"/>
    </source>
</evidence>
<dbReference type="Gene3D" id="2.60.40.150">
    <property type="entry name" value="C2 domain"/>
    <property type="match status" value="2"/>
</dbReference>
<dbReference type="PANTHER" id="PTHR10774">
    <property type="entry name" value="EXTENDED SYNAPTOTAGMIN-RELATED"/>
    <property type="match status" value="1"/>
</dbReference>
<evidence type="ECO:0000256" key="12">
    <source>
        <dbReference type="SAM" id="Phobius"/>
    </source>
</evidence>
<evidence type="ECO:0000256" key="8">
    <source>
        <dbReference type="ARBA" id="ARBA00022989"/>
    </source>
</evidence>
<keyword evidence="8 12" id="KW-1133">Transmembrane helix</keyword>
<evidence type="ECO:0000256" key="5">
    <source>
        <dbReference type="ARBA" id="ARBA00022723"/>
    </source>
</evidence>
<dbReference type="AlphaFoldDB" id="A0A5P1F1P0"/>
<evidence type="ECO:0000313" key="16">
    <source>
        <dbReference type="Proteomes" id="UP000243459"/>
    </source>
</evidence>
<dbReference type="Gramene" id="ONK70699">
    <property type="protein sequence ID" value="ONK70699"/>
    <property type="gene ID" value="A4U43_C04F610"/>
</dbReference>
<evidence type="ECO:0000256" key="10">
    <source>
        <dbReference type="ARBA" id="ARBA00023121"/>
    </source>
</evidence>
<dbReference type="EMBL" id="CM007384">
    <property type="protein sequence ID" value="ONK70699.1"/>
    <property type="molecule type" value="Genomic_DNA"/>
</dbReference>
<evidence type="ECO:0000256" key="4">
    <source>
        <dbReference type="ARBA" id="ARBA00022692"/>
    </source>
</evidence>
<reference evidence="16" key="1">
    <citation type="journal article" date="2017" name="Nat. Commun.">
        <title>The asparagus genome sheds light on the origin and evolution of a young Y chromosome.</title>
        <authorList>
            <person name="Harkess A."/>
            <person name="Zhou J."/>
            <person name="Xu C."/>
            <person name="Bowers J.E."/>
            <person name="Van der Hulst R."/>
            <person name="Ayyampalayam S."/>
            <person name="Mercati F."/>
            <person name="Riccardi P."/>
            <person name="McKain M.R."/>
            <person name="Kakrana A."/>
            <person name="Tang H."/>
            <person name="Ray J."/>
            <person name="Groenendijk J."/>
            <person name="Arikit S."/>
            <person name="Mathioni S.M."/>
            <person name="Nakano M."/>
            <person name="Shan H."/>
            <person name="Telgmann-Rauber A."/>
            <person name="Kanno A."/>
            <person name="Yue Z."/>
            <person name="Chen H."/>
            <person name="Li W."/>
            <person name="Chen Y."/>
            <person name="Xu X."/>
            <person name="Zhang Y."/>
            <person name="Luo S."/>
            <person name="Chen H."/>
            <person name="Gao J."/>
            <person name="Mao Z."/>
            <person name="Pires J.C."/>
            <person name="Luo M."/>
            <person name="Kudrna D."/>
            <person name="Wing R.A."/>
            <person name="Meyers B.C."/>
            <person name="Yi K."/>
            <person name="Kong H."/>
            <person name="Lavrijsen P."/>
            <person name="Sunseri F."/>
            <person name="Falavigna A."/>
            <person name="Ye Y."/>
            <person name="Leebens-Mack J.H."/>
            <person name="Chen G."/>
        </authorList>
    </citation>
    <scope>NUCLEOTIDE SEQUENCE [LARGE SCALE GENOMIC DNA]</scope>
    <source>
        <strain evidence="16">cv. DH0086</strain>
    </source>
</reference>
<dbReference type="OMA" id="CFANIIA"/>
<evidence type="ECO:0000256" key="11">
    <source>
        <dbReference type="ARBA" id="ARBA00023136"/>
    </source>
</evidence>
<comment type="similarity">
    <text evidence="2">Belongs to the synaptotagmin family.</text>
</comment>
<dbReference type="InterPro" id="IPR000008">
    <property type="entry name" value="C2_dom"/>
</dbReference>
<evidence type="ECO:0008006" key="17">
    <source>
        <dbReference type="Google" id="ProtNLM"/>
    </source>
</evidence>
<dbReference type="CDD" id="cd00030">
    <property type="entry name" value="C2"/>
    <property type="match status" value="2"/>
</dbReference>
<dbReference type="GO" id="GO:0005783">
    <property type="term" value="C:endoplasmic reticulum"/>
    <property type="evidence" value="ECO:0007669"/>
    <property type="project" value="TreeGrafter"/>
</dbReference>
<dbReference type="CDD" id="cd21677">
    <property type="entry name" value="SMP_SYT"/>
    <property type="match status" value="1"/>
</dbReference>
<dbReference type="SUPFAM" id="SSF49562">
    <property type="entry name" value="C2 domain (Calcium/lipid-binding domain, CaLB)"/>
    <property type="match status" value="2"/>
</dbReference>
<dbReference type="GO" id="GO:0006869">
    <property type="term" value="P:lipid transport"/>
    <property type="evidence" value="ECO:0007669"/>
    <property type="project" value="UniProtKB-KW"/>
</dbReference>
<dbReference type="PROSITE" id="PS50004">
    <property type="entry name" value="C2"/>
    <property type="match status" value="2"/>
</dbReference>
<feature type="domain" description="C2" evidence="13">
    <location>
        <begin position="192"/>
        <end position="315"/>
    </location>
</feature>
<keyword evidence="5" id="KW-0479">Metal-binding</keyword>
<proteinExistence type="inferred from homology"/>
<keyword evidence="3" id="KW-0813">Transport</keyword>
<evidence type="ECO:0000313" key="15">
    <source>
        <dbReference type="EMBL" id="ONK70699.1"/>
    </source>
</evidence>
<keyword evidence="9" id="KW-0445">Lipid transport</keyword>
<evidence type="ECO:0000256" key="3">
    <source>
        <dbReference type="ARBA" id="ARBA00022448"/>
    </source>
</evidence>
<feature type="transmembrane region" description="Helical" evidence="12">
    <location>
        <begin position="7"/>
        <end position="30"/>
    </location>
</feature>
<dbReference type="PANTHER" id="PTHR10774:SF217">
    <property type="entry name" value="OS06G0685300 PROTEIN"/>
    <property type="match status" value="1"/>
</dbReference>
<dbReference type="PRINTS" id="PR00360">
    <property type="entry name" value="C2DOMAIN"/>
</dbReference>
<dbReference type="InterPro" id="IPR035892">
    <property type="entry name" value="C2_domain_sf"/>
</dbReference>
<dbReference type="SMART" id="SM00239">
    <property type="entry name" value="C2"/>
    <property type="match status" value="2"/>
</dbReference>
<evidence type="ECO:0000256" key="6">
    <source>
        <dbReference type="ARBA" id="ARBA00022737"/>
    </source>
</evidence>
<dbReference type="Proteomes" id="UP000243459">
    <property type="component" value="Chromosome 4"/>
</dbReference>
<dbReference type="PROSITE" id="PS51847">
    <property type="entry name" value="SMP"/>
    <property type="match status" value="1"/>
</dbReference>
<evidence type="ECO:0000256" key="1">
    <source>
        <dbReference type="ARBA" id="ARBA00004167"/>
    </source>
</evidence>
<feature type="domain" description="SMP-LTD" evidence="14">
    <location>
        <begin position="11"/>
        <end position="201"/>
    </location>
</feature>
<keyword evidence="6" id="KW-0677">Repeat</keyword>
<dbReference type="Pfam" id="PF00168">
    <property type="entry name" value="C2"/>
    <property type="match status" value="2"/>
</dbReference>
<dbReference type="InterPro" id="IPR039010">
    <property type="entry name" value="Synaptotagmin_SMP"/>
</dbReference>
<evidence type="ECO:0000256" key="2">
    <source>
        <dbReference type="ARBA" id="ARBA00006996"/>
    </source>
</evidence>
<keyword evidence="10" id="KW-0446">Lipid-binding</keyword>
<comment type="subcellular location">
    <subcellularLocation>
        <location evidence="1">Membrane</location>
        <topology evidence="1">Single-pass membrane protein</topology>
    </subcellularLocation>
</comment>
<dbReference type="GO" id="GO:0016020">
    <property type="term" value="C:membrane"/>
    <property type="evidence" value="ECO:0007669"/>
    <property type="project" value="UniProtKB-SubCell"/>
</dbReference>
<dbReference type="InterPro" id="IPR031468">
    <property type="entry name" value="SMP_LBD"/>
</dbReference>
<feature type="domain" description="C2" evidence="13">
    <location>
        <begin position="380"/>
        <end position="498"/>
    </location>
</feature>
<evidence type="ECO:0000256" key="9">
    <source>
        <dbReference type="ARBA" id="ARBA00023055"/>
    </source>
</evidence>
<keyword evidence="7" id="KW-0106">Calcium</keyword>
<evidence type="ECO:0000259" key="14">
    <source>
        <dbReference type="PROSITE" id="PS51847"/>
    </source>
</evidence>
<dbReference type="FunFam" id="2.60.40.150:FF:000102">
    <property type="entry name" value="Synaptotagmin-2 isoform A"/>
    <property type="match status" value="1"/>
</dbReference>
<dbReference type="GO" id="GO:0008289">
    <property type="term" value="F:lipid binding"/>
    <property type="evidence" value="ECO:0007669"/>
    <property type="project" value="UniProtKB-KW"/>
</dbReference>
<dbReference type="FunFam" id="2.60.40.150:FF:000066">
    <property type="entry name" value="Extended synaptotagmin-2"/>
    <property type="match status" value="1"/>
</dbReference>
<keyword evidence="4 12" id="KW-0812">Transmembrane</keyword>